<dbReference type="AlphaFoldDB" id="A0AAD7U598"/>
<proteinExistence type="predicted"/>
<evidence type="ECO:0000313" key="8">
    <source>
        <dbReference type="EMBL" id="KAJ8598520.1"/>
    </source>
</evidence>
<dbReference type="GO" id="GO:0006882">
    <property type="term" value="P:intracellular zinc ion homeostasis"/>
    <property type="evidence" value="ECO:0007669"/>
    <property type="project" value="TreeGrafter"/>
</dbReference>
<feature type="region of interest" description="Disordered" evidence="5">
    <location>
        <begin position="107"/>
        <end position="170"/>
    </location>
</feature>
<evidence type="ECO:0000256" key="5">
    <source>
        <dbReference type="SAM" id="MobiDB-lite"/>
    </source>
</evidence>
<feature type="compositionally biased region" description="Acidic residues" evidence="5">
    <location>
        <begin position="110"/>
        <end position="167"/>
    </location>
</feature>
<sequence>MWLLTLALCGVGGKADEYEWSGVFELATDEIYAWTASKVDEVYVDPTMRFVAVEGDSAEDVVLEDGECQDVVAGDTIIVPTNGCLRLIFDQDVYTSIFPLVVNASAVEESHDEDEHEEDEHDHEEDEHDDHEEDEHDEHEEDEHEEDEHEEDEHEEDEHDDHEEDEHDHDHEGVHFVIFAEHDPLEFEADSHYLKDSHGHDIEPESTTSSSGGSGGSNRRKAYRRSISASFLVLACTVIGIIVRIPALWGDGETYLEFIHSRTFALASSALACGALLAVAVYLCFFEATHLIQARWSEETQATWRFGTMILAGFATGCFVTLFCDPSGMHSVMKSLRKGDLVVTQVVEEDGKSKDVGDTVKANKIHVPLVMSIFLGDFLHNFVDGVVIAQAFLDCKVSRGWTVASATVYHELAQEISDFALLINVAGLSVTWALVVNFISGTSVVFGVIAYMATKPGDGGQGLLLAYAGGTYAYLGATQAAHQFIYDPPTSLMAKLNVAFFFLLGAVAIGLVLLDHEHCTGDDGGDGGGHHGHGH</sequence>
<evidence type="ECO:0000256" key="4">
    <source>
        <dbReference type="ARBA" id="ARBA00023136"/>
    </source>
</evidence>
<feature type="transmembrane region" description="Helical" evidence="6">
    <location>
        <begin position="464"/>
        <end position="486"/>
    </location>
</feature>
<comment type="subcellular location">
    <subcellularLocation>
        <location evidence="1">Membrane</location>
        <topology evidence="1">Multi-pass membrane protein</topology>
    </subcellularLocation>
</comment>
<protein>
    <submittedName>
        <fullName evidence="8">Uncharacterized protein</fullName>
    </submittedName>
</protein>
<keyword evidence="2 6" id="KW-0812">Transmembrane</keyword>
<evidence type="ECO:0000256" key="3">
    <source>
        <dbReference type="ARBA" id="ARBA00022989"/>
    </source>
</evidence>
<dbReference type="EMBL" id="JAQMWT010000671">
    <property type="protein sequence ID" value="KAJ8598520.1"/>
    <property type="molecule type" value="Genomic_DNA"/>
</dbReference>
<dbReference type="GO" id="GO:0016020">
    <property type="term" value="C:membrane"/>
    <property type="evidence" value="ECO:0007669"/>
    <property type="project" value="UniProtKB-SubCell"/>
</dbReference>
<keyword evidence="7" id="KW-0732">Signal</keyword>
<keyword evidence="9" id="KW-1185">Reference proteome</keyword>
<evidence type="ECO:0000256" key="7">
    <source>
        <dbReference type="SAM" id="SignalP"/>
    </source>
</evidence>
<dbReference type="InterPro" id="IPR003689">
    <property type="entry name" value="ZIP"/>
</dbReference>
<dbReference type="GO" id="GO:0005385">
    <property type="term" value="F:zinc ion transmembrane transporter activity"/>
    <property type="evidence" value="ECO:0007669"/>
    <property type="project" value="TreeGrafter"/>
</dbReference>
<dbReference type="PANTHER" id="PTHR16950:SF16">
    <property type="entry name" value="ZINC TRANSPORTER ZIP13"/>
    <property type="match status" value="1"/>
</dbReference>
<dbReference type="Pfam" id="PF02535">
    <property type="entry name" value="Zip"/>
    <property type="match status" value="1"/>
</dbReference>
<dbReference type="Proteomes" id="UP001230188">
    <property type="component" value="Unassembled WGS sequence"/>
</dbReference>
<organism evidence="8 9">
    <name type="scientific">Chrysophaeum taylorii</name>
    <dbReference type="NCBI Taxonomy" id="2483200"/>
    <lineage>
        <taxon>Eukaryota</taxon>
        <taxon>Sar</taxon>
        <taxon>Stramenopiles</taxon>
        <taxon>Ochrophyta</taxon>
        <taxon>Pelagophyceae</taxon>
        <taxon>Pelagomonadales</taxon>
        <taxon>Pelagomonadaceae</taxon>
        <taxon>Chrysophaeum</taxon>
    </lineage>
</organism>
<evidence type="ECO:0000313" key="9">
    <source>
        <dbReference type="Proteomes" id="UP001230188"/>
    </source>
</evidence>
<feature type="transmembrane region" description="Helical" evidence="6">
    <location>
        <begin position="430"/>
        <end position="452"/>
    </location>
</feature>
<name>A0AAD7U598_9STRA</name>
<keyword evidence="4 6" id="KW-0472">Membrane</keyword>
<dbReference type="PANTHER" id="PTHR16950">
    <property type="entry name" value="ZINC TRANSPORTER SLC39A7 HISTIDINE-RICH MEMBRANE PROTEIN KE4"/>
    <property type="match status" value="1"/>
</dbReference>
<feature type="signal peptide" evidence="7">
    <location>
        <begin position="1"/>
        <end position="15"/>
    </location>
</feature>
<reference evidence="8" key="1">
    <citation type="submission" date="2023-01" db="EMBL/GenBank/DDBJ databases">
        <title>Metagenome sequencing of chrysophaentin producing Chrysophaeum taylorii.</title>
        <authorList>
            <person name="Davison J."/>
            <person name="Bewley C."/>
        </authorList>
    </citation>
    <scope>NUCLEOTIDE SEQUENCE</scope>
    <source>
        <strain evidence="8">NIES-1699</strain>
    </source>
</reference>
<gene>
    <name evidence="8" type="ORF">CTAYLR_001313</name>
</gene>
<feature type="chain" id="PRO_5042059961" evidence="7">
    <location>
        <begin position="16"/>
        <end position="535"/>
    </location>
</feature>
<evidence type="ECO:0000256" key="1">
    <source>
        <dbReference type="ARBA" id="ARBA00004141"/>
    </source>
</evidence>
<accession>A0AAD7U598</accession>
<comment type="caution">
    <text evidence="8">The sequence shown here is derived from an EMBL/GenBank/DDBJ whole genome shotgun (WGS) entry which is preliminary data.</text>
</comment>
<keyword evidence="3 6" id="KW-1133">Transmembrane helix</keyword>
<feature type="transmembrane region" description="Helical" evidence="6">
    <location>
        <begin position="306"/>
        <end position="323"/>
    </location>
</feature>
<evidence type="ECO:0000256" key="2">
    <source>
        <dbReference type="ARBA" id="ARBA00022692"/>
    </source>
</evidence>
<feature type="region of interest" description="Disordered" evidence="5">
    <location>
        <begin position="196"/>
        <end position="219"/>
    </location>
</feature>
<feature type="transmembrane region" description="Helical" evidence="6">
    <location>
        <begin position="264"/>
        <end position="285"/>
    </location>
</feature>
<evidence type="ECO:0000256" key="6">
    <source>
        <dbReference type="SAM" id="Phobius"/>
    </source>
</evidence>
<feature type="transmembrane region" description="Helical" evidence="6">
    <location>
        <begin position="492"/>
        <end position="514"/>
    </location>
</feature>
<feature type="transmembrane region" description="Helical" evidence="6">
    <location>
        <begin position="229"/>
        <end position="249"/>
    </location>
</feature>